<proteinExistence type="predicted"/>
<name>Q0C1A5_HYPNA</name>
<dbReference type="EMBL" id="CP000158">
    <property type="protein sequence ID" value="ABI76834.1"/>
    <property type="molecule type" value="Genomic_DNA"/>
</dbReference>
<dbReference type="AlphaFoldDB" id="Q0C1A5"/>
<evidence type="ECO:0000313" key="3">
    <source>
        <dbReference type="Proteomes" id="UP000001959"/>
    </source>
</evidence>
<dbReference type="Proteomes" id="UP000001959">
    <property type="component" value="Chromosome"/>
</dbReference>
<dbReference type="KEGG" id="hne:HNE_1784"/>
<sequence>MTTGMIAKLAIQARAMGNPDQLGLLLSSKPGNRMNLDLQTCALLPRLYIGDPSFKHNGTGFFSDDRPLDQPGPHGARGEPEHQPKER</sequence>
<keyword evidence="3" id="KW-1185">Reference proteome</keyword>
<reference evidence="2 3" key="1">
    <citation type="journal article" date="2006" name="J. Bacteriol.">
        <title>Comparative genomic evidence for a close relationship between the dimorphic prosthecate bacteria Hyphomonas neptunium and Caulobacter crescentus.</title>
        <authorList>
            <person name="Badger J.H."/>
            <person name="Hoover T.R."/>
            <person name="Brun Y.V."/>
            <person name="Weiner R.M."/>
            <person name="Laub M.T."/>
            <person name="Alexandre G."/>
            <person name="Mrazek J."/>
            <person name="Ren Q."/>
            <person name="Paulsen I.T."/>
            <person name="Nelson K.E."/>
            <person name="Khouri H.M."/>
            <person name="Radune D."/>
            <person name="Sosa J."/>
            <person name="Dodson R.J."/>
            <person name="Sullivan S.A."/>
            <person name="Rosovitz M.J."/>
            <person name="Madupu R."/>
            <person name="Brinkac L.M."/>
            <person name="Durkin A.S."/>
            <person name="Daugherty S.C."/>
            <person name="Kothari S.P."/>
            <person name="Giglio M.G."/>
            <person name="Zhou L."/>
            <person name="Haft D.H."/>
            <person name="Selengut J.D."/>
            <person name="Davidsen T.M."/>
            <person name="Yang Q."/>
            <person name="Zafar N."/>
            <person name="Ward N.L."/>
        </authorList>
    </citation>
    <scope>NUCLEOTIDE SEQUENCE [LARGE SCALE GENOMIC DNA]</scope>
    <source>
        <strain evidence="2 3">ATCC 15444</strain>
    </source>
</reference>
<organism evidence="2 3">
    <name type="scientific">Hyphomonas neptunium (strain ATCC 15444)</name>
    <dbReference type="NCBI Taxonomy" id="228405"/>
    <lineage>
        <taxon>Bacteria</taxon>
        <taxon>Pseudomonadati</taxon>
        <taxon>Pseudomonadota</taxon>
        <taxon>Alphaproteobacteria</taxon>
        <taxon>Hyphomonadales</taxon>
        <taxon>Hyphomonadaceae</taxon>
        <taxon>Hyphomonas</taxon>
    </lineage>
</organism>
<evidence type="ECO:0000256" key="1">
    <source>
        <dbReference type="SAM" id="MobiDB-lite"/>
    </source>
</evidence>
<feature type="compositionally biased region" description="Basic and acidic residues" evidence="1">
    <location>
        <begin position="76"/>
        <end position="87"/>
    </location>
</feature>
<evidence type="ECO:0000313" key="2">
    <source>
        <dbReference type="EMBL" id="ABI76834.1"/>
    </source>
</evidence>
<feature type="region of interest" description="Disordered" evidence="1">
    <location>
        <begin position="55"/>
        <end position="87"/>
    </location>
</feature>
<gene>
    <name evidence="2" type="ordered locus">HNE_1784</name>
</gene>
<accession>Q0C1A5</accession>
<dbReference type="HOGENOM" id="CLU_2479119_0_0_5"/>
<dbReference type="STRING" id="228405.HNE_1784"/>
<protein>
    <submittedName>
        <fullName evidence="2">Uncharacterized protein</fullName>
    </submittedName>
</protein>